<dbReference type="RefSeq" id="WP_163656087.1">
    <property type="nucleotide sequence ID" value="NZ_JAAGRN010000010.1"/>
</dbReference>
<feature type="coiled-coil region" evidence="1">
    <location>
        <begin position="61"/>
        <end position="88"/>
    </location>
</feature>
<gene>
    <name evidence="2" type="ORF">G3I67_13670</name>
</gene>
<sequence>MGVSLGIFIAGYPDKDQVMLQLRQERAKSDYLKGEFDARIKFMRSQLGQTRADLFIERASRIALEKSLSQLRGELSDTQEQLVFYEQLIPPAPSGVVGLRAIDLNLQDDAISFRVLLMRSGQSGSRFSGVLQFVATGSLEGFNDTQSLVLTQLRINQSGDQIESKQHTDTLAQPFGEGLRLDFDRFQRSEGVLGVPPGFVPKHVTVRVLKGSIVHASKRVDL</sequence>
<organism evidence="2">
    <name type="scientific">Sheuella amnicola</name>
    <dbReference type="NCBI Taxonomy" id="2707330"/>
    <lineage>
        <taxon>Bacteria</taxon>
        <taxon>Pseudomonadati</taxon>
        <taxon>Pseudomonadota</taxon>
        <taxon>Betaproteobacteria</taxon>
        <taxon>Burkholderiales</taxon>
        <taxon>Alcaligenaceae</taxon>
        <taxon>Sheuella</taxon>
    </lineage>
</organism>
<reference evidence="2" key="1">
    <citation type="submission" date="2020-02" db="EMBL/GenBank/DDBJ databases">
        <authorList>
            <person name="Chen W.-M."/>
        </authorList>
    </citation>
    <scope>NUCLEOTIDE SEQUENCE</scope>
    <source>
        <strain evidence="2">NBD-18</strain>
    </source>
</reference>
<keyword evidence="1" id="KW-0175">Coiled coil</keyword>
<evidence type="ECO:0000313" key="2">
    <source>
        <dbReference type="EMBL" id="NDY84277.1"/>
    </source>
</evidence>
<dbReference type="Pfam" id="PF20567">
    <property type="entry name" value="DUF6776"/>
    <property type="match status" value="1"/>
</dbReference>
<dbReference type="InterPro" id="IPR046703">
    <property type="entry name" value="DUF6776"/>
</dbReference>
<name>A0A6B2R5E0_9BURK</name>
<comment type="caution">
    <text evidence="2">The sequence shown here is derived from an EMBL/GenBank/DDBJ whole genome shotgun (WGS) entry which is preliminary data.</text>
</comment>
<proteinExistence type="predicted"/>
<dbReference type="AlphaFoldDB" id="A0A6B2R5E0"/>
<dbReference type="EMBL" id="JAAGRN010000010">
    <property type="protein sequence ID" value="NDY84277.1"/>
    <property type="molecule type" value="Genomic_DNA"/>
</dbReference>
<accession>A0A6B2R5E0</accession>
<evidence type="ECO:0000256" key="1">
    <source>
        <dbReference type="SAM" id="Coils"/>
    </source>
</evidence>
<protein>
    <submittedName>
        <fullName evidence="2">Uncharacterized protein</fullName>
    </submittedName>
</protein>